<gene>
    <name evidence="2" type="ORF">ABH15_07885</name>
</gene>
<dbReference type="Proteomes" id="UP000290932">
    <property type="component" value="Unassembled WGS sequence"/>
</dbReference>
<accession>A0A498H0C8</accession>
<evidence type="ECO:0000313" key="2">
    <source>
        <dbReference type="EMBL" id="RXE56093.1"/>
    </source>
</evidence>
<dbReference type="EMBL" id="LHQS01000002">
    <property type="protein sequence ID" value="RXE56093.1"/>
    <property type="molecule type" value="Genomic_DNA"/>
</dbReference>
<organism evidence="2 3">
    <name type="scientific">Methanoculleus taiwanensis</name>
    <dbReference type="NCBI Taxonomy" id="1550565"/>
    <lineage>
        <taxon>Archaea</taxon>
        <taxon>Methanobacteriati</taxon>
        <taxon>Methanobacteriota</taxon>
        <taxon>Stenosarchaea group</taxon>
        <taxon>Methanomicrobia</taxon>
        <taxon>Methanomicrobiales</taxon>
        <taxon>Methanomicrobiaceae</taxon>
        <taxon>Methanoculleus</taxon>
    </lineage>
</organism>
<feature type="transmembrane region" description="Helical" evidence="1">
    <location>
        <begin position="172"/>
        <end position="194"/>
    </location>
</feature>
<evidence type="ECO:0008006" key="4">
    <source>
        <dbReference type="Google" id="ProtNLM"/>
    </source>
</evidence>
<protein>
    <recommendedName>
        <fullName evidence="4">Metal-dependent hydrolase</fullName>
    </recommendedName>
</protein>
<proteinExistence type="predicted"/>
<dbReference type="OrthoDB" id="200338at2157"/>
<comment type="caution">
    <text evidence="2">The sequence shown here is derived from an EMBL/GenBank/DDBJ whole genome shotgun (WGS) entry which is preliminary data.</text>
</comment>
<evidence type="ECO:0000313" key="3">
    <source>
        <dbReference type="Proteomes" id="UP000290932"/>
    </source>
</evidence>
<keyword evidence="1" id="KW-1133">Transmembrane helix</keyword>
<feature type="transmembrane region" description="Helical" evidence="1">
    <location>
        <begin position="124"/>
        <end position="151"/>
    </location>
</feature>
<evidence type="ECO:0000256" key="1">
    <source>
        <dbReference type="SAM" id="Phobius"/>
    </source>
</evidence>
<dbReference type="AlphaFoldDB" id="A0A498H0C8"/>
<feature type="transmembrane region" description="Helical" evidence="1">
    <location>
        <begin position="206"/>
        <end position="223"/>
    </location>
</feature>
<keyword evidence="3" id="KW-1185">Reference proteome</keyword>
<dbReference type="Pfam" id="PF04307">
    <property type="entry name" value="YdjM"/>
    <property type="match status" value="1"/>
</dbReference>
<dbReference type="RefSeq" id="WP_128693825.1">
    <property type="nucleotide sequence ID" value="NZ_LHQS01000002.1"/>
</dbReference>
<name>A0A498H0C8_9EURY</name>
<keyword evidence="1" id="KW-0812">Transmembrane</keyword>
<feature type="transmembrane region" description="Helical" evidence="1">
    <location>
        <begin position="84"/>
        <end position="104"/>
    </location>
</feature>
<feature type="transmembrane region" description="Helical" evidence="1">
    <location>
        <begin position="58"/>
        <end position="77"/>
    </location>
</feature>
<keyword evidence="1" id="KW-0472">Membrane</keyword>
<dbReference type="InterPro" id="IPR007404">
    <property type="entry name" value="YdjM-like"/>
</dbReference>
<sequence>MFLACHLFVGVLIGLLLADRFRDRRLLPIAAAGALLPDLIDKPLGHLLLADSIDDGRIYMHGLFIVLFLLLAGILLWRKRHSFVLLALALGILSHQILDAMWEVPVSWFYPLFGPYQAGDFPDFFAFALWSELASLSEWVFAAVSAVLLVLAYRDVVERRLGSRPVVAARSAVPLLAPLLAGLGSAAMLLLMTGSTSEVFMVGETPETNLLLMAVGFGGAVLLRRRPATVCE</sequence>
<reference evidence="2 3" key="1">
    <citation type="journal article" date="2015" name="Int. J. Syst. Evol. Microbiol.">
        <title>Methanoculleus taiwanensis sp. nov., a methanogen isolated from deep marine sediment at the deformation front area near Taiwan.</title>
        <authorList>
            <person name="Weng C.Y."/>
            <person name="Chen S.C."/>
            <person name="Lai M.C."/>
            <person name="Wu S.Y."/>
            <person name="Lin S."/>
            <person name="Yang T.F."/>
            <person name="Chen P.C."/>
        </authorList>
    </citation>
    <scope>NUCLEOTIDE SEQUENCE [LARGE SCALE GENOMIC DNA]</scope>
    <source>
        <strain evidence="2 3">CYW4</strain>
    </source>
</reference>